<dbReference type="EMBL" id="JARIHO010000035">
    <property type="protein sequence ID" value="KAJ7331453.1"/>
    <property type="molecule type" value="Genomic_DNA"/>
</dbReference>
<name>A0AAD6ZNU0_9AGAR</name>
<comment type="caution">
    <text evidence="1">The sequence shown here is derived from an EMBL/GenBank/DDBJ whole genome shotgun (WGS) entry which is preliminary data.</text>
</comment>
<evidence type="ECO:0000313" key="2">
    <source>
        <dbReference type="Proteomes" id="UP001218218"/>
    </source>
</evidence>
<organism evidence="1 2">
    <name type="scientific">Mycena albidolilacea</name>
    <dbReference type="NCBI Taxonomy" id="1033008"/>
    <lineage>
        <taxon>Eukaryota</taxon>
        <taxon>Fungi</taxon>
        <taxon>Dikarya</taxon>
        <taxon>Basidiomycota</taxon>
        <taxon>Agaricomycotina</taxon>
        <taxon>Agaricomycetes</taxon>
        <taxon>Agaricomycetidae</taxon>
        <taxon>Agaricales</taxon>
        <taxon>Marasmiineae</taxon>
        <taxon>Mycenaceae</taxon>
        <taxon>Mycena</taxon>
    </lineage>
</organism>
<sequence>MSSFNIFWCISNTTIPTDLRGYVTSTTPLLPDGMVSFAVWTAQSTTIPPTADPSASNSLILDALTFYVLPGDPSSDIYNDQLPDQFTSMAYGVGRVSGGPQILDGDHSSRVVTLGVVDYVRGDTKASAVHSTSTPSAPVAPAKRRKFDYPSPSLAPGPSTSVSMATFTSSSSNTTFSQQHCSALEPADSGVDHTVKHTHTYSNIHRIFDLIDFRDCVVTQTSVRCNVSEIIKAPPLSIGS</sequence>
<gene>
    <name evidence="1" type="ORF">DFH08DRAFT_940090</name>
</gene>
<dbReference type="Proteomes" id="UP001218218">
    <property type="component" value="Unassembled WGS sequence"/>
</dbReference>
<proteinExistence type="predicted"/>
<keyword evidence="2" id="KW-1185">Reference proteome</keyword>
<reference evidence="1" key="1">
    <citation type="submission" date="2023-03" db="EMBL/GenBank/DDBJ databases">
        <title>Massive genome expansion in bonnet fungi (Mycena s.s.) driven by repeated elements and novel gene families across ecological guilds.</title>
        <authorList>
            <consortium name="Lawrence Berkeley National Laboratory"/>
            <person name="Harder C.B."/>
            <person name="Miyauchi S."/>
            <person name="Viragh M."/>
            <person name="Kuo A."/>
            <person name="Thoen E."/>
            <person name="Andreopoulos B."/>
            <person name="Lu D."/>
            <person name="Skrede I."/>
            <person name="Drula E."/>
            <person name="Henrissat B."/>
            <person name="Morin E."/>
            <person name="Kohler A."/>
            <person name="Barry K."/>
            <person name="LaButti K."/>
            <person name="Morin E."/>
            <person name="Salamov A."/>
            <person name="Lipzen A."/>
            <person name="Mereny Z."/>
            <person name="Hegedus B."/>
            <person name="Baldrian P."/>
            <person name="Stursova M."/>
            <person name="Weitz H."/>
            <person name="Taylor A."/>
            <person name="Grigoriev I.V."/>
            <person name="Nagy L.G."/>
            <person name="Martin F."/>
            <person name="Kauserud H."/>
        </authorList>
    </citation>
    <scope>NUCLEOTIDE SEQUENCE</scope>
    <source>
        <strain evidence="1">CBHHK002</strain>
    </source>
</reference>
<dbReference type="AlphaFoldDB" id="A0AAD6ZNU0"/>
<accession>A0AAD6ZNU0</accession>
<protein>
    <submittedName>
        <fullName evidence="1">Uncharacterized protein</fullName>
    </submittedName>
</protein>
<evidence type="ECO:0000313" key="1">
    <source>
        <dbReference type="EMBL" id="KAJ7331453.1"/>
    </source>
</evidence>